<dbReference type="SUPFAM" id="SSF53649">
    <property type="entry name" value="Alkaline phosphatase-like"/>
    <property type="match status" value="1"/>
</dbReference>
<evidence type="ECO:0000256" key="1">
    <source>
        <dbReference type="ARBA" id="ARBA00001913"/>
    </source>
</evidence>
<accession>A0ABW4Z9I6</accession>
<evidence type="ECO:0000256" key="6">
    <source>
        <dbReference type="ARBA" id="ARBA00022837"/>
    </source>
</evidence>
<evidence type="ECO:0000313" key="9">
    <source>
        <dbReference type="EMBL" id="MFD2158352.1"/>
    </source>
</evidence>
<keyword evidence="5" id="KW-0378">Hydrolase</keyword>
<dbReference type="PANTHER" id="PTHR42693:SF42">
    <property type="entry name" value="ARYLSULFATASE G"/>
    <property type="match status" value="1"/>
</dbReference>
<keyword evidence="4" id="KW-0732">Signal</keyword>
<dbReference type="Proteomes" id="UP001597389">
    <property type="component" value="Unassembled WGS sequence"/>
</dbReference>
<keyword evidence="3" id="KW-0479">Metal-binding</keyword>
<dbReference type="InterPro" id="IPR024607">
    <property type="entry name" value="Sulfatase_CS"/>
</dbReference>
<evidence type="ECO:0000256" key="7">
    <source>
        <dbReference type="SAM" id="MobiDB-lite"/>
    </source>
</evidence>
<dbReference type="CDD" id="cd16155">
    <property type="entry name" value="sulfatase_like"/>
    <property type="match status" value="1"/>
</dbReference>
<feature type="domain" description="Sulfatase N-terminal" evidence="8">
    <location>
        <begin position="21"/>
        <end position="361"/>
    </location>
</feature>
<feature type="region of interest" description="Disordered" evidence="7">
    <location>
        <begin position="450"/>
        <end position="470"/>
    </location>
</feature>
<evidence type="ECO:0000256" key="5">
    <source>
        <dbReference type="ARBA" id="ARBA00022801"/>
    </source>
</evidence>
<sequence>MKHVLSLMAASLVSMQAAEKPNILFIFADDLAYDCVGAYGNKEVKTPNLDKLSASGTQFTYAYNSGAWHGAVCVASRTMLMTGKQIWNAKTTKLGDHAGAGKFWPQRMNKAGYTTYFAGKWHVGSASLPKQVFNHVRNVRGGMPNQTKERYNRNFTPGQDDWSPFDKSKQGFWKGGKHWSEVLADDATSFFKQVQSDEKPFFMALCFNAPHDPRQAPESYQKMYPYKNITVPSSYMDLYPHEIGSNRIRDEKLGPFPRTKYSVQVNRSEYFALISHMDTQIGRILDELEKSGKADKTIIIFSADHGLACGHHGLLGKQNMYDHSVRVPWIISGPGIPKGKSVDAPIYLQDAMATSLALAGAESDGVEFKSVIPVIKGDGAREQIYSCYTNHQRMIRVGEYKLISYPRIEVEKLFNIKADPFEEKDLAKDPEQAPRIKQLRTQLLDEMKRMNDPMAVTDATGRKGSLSRKK</sequence>
<gene>
    <name evidence="9" type="ORF">ACFSW8_05530</name>
</gene>
<dbReference type="Gene3D" id="3.40.720.10">
    <property type="entry name" value="Alkaline Phosphatase, subunit A"/>
    <property type="match status" value="1"/>
</dbReference>
<dbReference type="PANTHER" id="PTHR42693">
    <property type="entry name" value="ARYLSULFATASE FAMILY MEMBER"/>
    <property type="match status" value="1"/>
</dbReference>
<dbReference type="InterPro" id="IPR050738">
    <property type="entry name" value="Sulfatase"/>
</dbReference>
<evidence type="ECO:0000256" key="3">
    <source>
        <dbReference type="ARBA" id="ARBA00022723"/>
    </source>
</evidence>
<organism evidence="9 10">
    <name type="scientific">Rubritalea tangerina</name>
    <dbReference type="NCBI Taxonomy" id="430798"/>
    <lineage>
        <taxon>Bacteria</taxon>
        <taxon>Pseudomonadati</taxon>
        <taxon>Verrucomicrobiota</taxon>
        <taxon>Verrucomicrobiia</taxon>
        <taxon>Verrucomicrobiales</taxon>
        <taxon>Rubritaleaceae</taxon>
        <taxon>Rubritalea</taxon>
    </lineage>
</organism>
<dbReference type="PROSITE" id="PS00149">
    <property type="entry name" value="SULFATASE_2"/>
    <property type="match status" value="1"/>
</dbReference>
<protein>
    <submittedName>
        <fullName evidence="9">Sulfatase-like hydrolase/transferase</fullName>
    </submittedName>
</protein>
<keyword evidence="10" id="KW-1185">Reference proteome</keyword>
<dbReference type="InterPro" id="IPR000917">
    <property type="entry name" value="Sulfatase_N"/>
</dbReference>
<keyword evidence="6" id="KW-0106">Calcium</keyword>
<proteinExistence type="inferred from homology"/>
<dbReference type="Pfam" id="PF00884">
    <property type="entry name" value="Sulfatase"/>
    <property type="match status" value="1"/>
</dbReference>
<evidence type="ECO:0000313" key="10">
    <source>
        <dbReference type="Proteomes" id="UP001597389"/>
    </source>
</evidence>
<dbReference type="EMBL" id="JBHUJB010000022">
    <property type="protein sequence ID" value="MFD2158352.1"/>
    <property type="molecule type" value="Genomic_DNA"/>
</dbReference>
<dbReference type="InterPro" id="IPR017850">
    <property type="entry name" value="Alkaline_phosphatase_core_sf"/>
</dbReference>
<reference evidence="10" key="1">
    <citation type="journal article" date="2019" name="Int. J. Syst. Evol. Microbiol.">
        <title>The Global Catalogue of Microorganisms (GCM) 10K type strain sequencing project: providing services to taxonomists for standard genome sequencing and annotation.</title>
        <authorList>
            <consortium name="The Broad Institute Genomics Platform"/>
            <consortium name="The Broad Institute Genome Sequencing Center for Infectious Disease"/>
            <person name="Wu L."/>
            <person name="Ma J."/>
        </authorList>
    </citation>
    <scope>NUCLEOTIDE SEQUENCE [LARGE SCALE GENOMIC DNA]</scope>
    <source>
        <strain evidence="10">CCUG 57942</strain>
    </source>
</reference>
<comment type="cofactor">
    <cofactor evidence="1">
        <name>Ca(2+)</name>
        <dbReference type="ChEBI" id="CHEBI:29108"/>
    </cofactor>
</comment>
<name>A0ABW4Z9I6_9BACT</name>
<evidence type="ECO:0000259" key="8">
    <source>
        <dbReference type="Pfam" id="PF00884"/>
    </source>
</evidence>
<dbReference type="RefSeq" id="WP_377086481.1">
    <property type="nucleotide sequence ID" value="NZ_JBHSJL010000014.1"/>
</dbReference>
<comment type="caution">
    <text evidence="9">The sequence shown here is derived from an EMBL/GenBank/DDBJ whole genome shotgun (WGS) entry which is preliminary data.</text>
</comment>
<comment type="similarity">
    <text evidence="2">Belongs to the sulfatase family.</text>
</comment>
<evidence type="ECO:0000256" key="4">
    <source>
        <dbReference type="ARBA" id="ARBA00022729"/>
    </source>
</evidence>
<evidence type="ECO:0000256" key="2">
    <source>
        <dbReference type="ARBA" id="ARBA00008779"/>
    </source>
</evidence>